<sequence>MKSSLTHIYKPLIEAHFHDPLAAEVDSSDGPTSGCKLAAHLFIQPSSYRSIALEKKAGRPDIPGELKEDMTFAELDRQYQESLARLAKVKEEMTRSKLSPRRHTASSRKSAEDFGTLDPKSLPNVKSSLLQSVTNIEELLDWFIKNKKLPPKLELPEQAVLNSTTIDVGALVSDTELITQLRRLCVQWTNELVHALTSLANKEMSWSSPSAELVYWKDQEDTLRSLFDASSDRRIVNALKLLKRTEKQKAAEYLAAHARLTVQLKAALANVKILAVLQPYFKVDEMLGRVTELLTPIETSNIDIYLDESCAYWIELRTNP</sequence>
<dbReference type="InterPro" id="IPR013594">
    <property type="entry name" value="Dynein_heavy_tail"/>
</dbReference>
<dbReference type="AlphaFoldDB" id="A0A3Q0J9C5"/>
<feature type="region of interest" description="Disordered" evidence="1">
    <location>
        <begin position="91"/>
        <end position="117"/>
    </location>
</feature>
<name>A0A3Q0J9C5_DIACI</name>
<evidence type="ECO:0000313" key="3">
    <source>
        <dbReference type="Proteomes" id="UP000079169"/>
    </source>
</evidence>
<dbReference type="Proteomes" id="UP000079169">
    <property type="component" value="Unplaced"/>
</dbReference>
<protein>
    <submittedName>
        <fullName evidence="4">Uncharacterized protein LOC113470666</fullName>
    </submittedName>
</protein>
<evidence type="ECO:0000259" key="2">
    <source>
        <dbReference type="Pfam" id="PF08385"/>
    </source>
</evidence>
<keyword evidence="3" id="KW-1185">Reference proteome</keyword>
<dbReference type="KEGG" id="dci:113470666"/>
<dbReference type="RefSeq" id="XP_026685097.1">
    <property type="nucleotide sequence ID" value="XM_026829296.1"/>
</dbReference>
<organism evidence="3 4">
    <name type="scientific">Diaphorina citri</name>
    <name type="common">Asian citrus psyllid</name>
    <dbReference type="NCBI Taxonomy" id="121845"/>
    <lineage>
        <taxon>Eukaryota</taxon>
        <taxon>Metazoa</taxon>
        <taxon>Ecdysozoa</taxon>
        <taxon>Arthropoda</taxon>
        <taxon>Hexapoda</taxon>
        <taxon>Insecta</taxon>
        <taxon>Pterygota</taxon>
        <taxon>Neoptera</taxon>
        <taxon>Paraneoptera</taxon>
        <taxon>Hemiptera</taxon>
        <taxon>Sternorrhyncha</taxon>
        <taxon>Psylloidea</taxon>
        <taxon>Psyllidae</taxon>
        <taxon>Diaphorininae</taxon>
        <taxon>Diaphorina</taxon>
    </lineage>
</organism>
<dbReference type="Pfam" id="PF08385">
    <property type="entry name" value="DHC_N1"/>
    <property type="match status" value="1"/>
</dbReference>
<gene>
    <name evidence="4" type="primary">LOC113470666</name>
</gene>
<proteinExistence type="predicted"/>
<evidence type="ECO:0000256" key="1">
    <source>
        <dbReference type="SAM" id="MobiDB-lite"/>
    </source>
</evidence>
<dbReference type="PaxDb" id="121845-A0A3Q0J9C5"/>
<evidence type="ECO:0000313" key="4">
    <source>
        <dbReference type="RefSeq" id="XP_026685097.1"/>
    </source>
</evidence>
<reference evidence="4" key="1">
    <citation type="submission" date="2025-08" db="UniProtKB">
        <authorList>
            <consortium name="RefSeq"/>
        </authorList>
    </citation>
    <scope>IDENTIFICATION</scope>
</reference>
<dbReference type="GeneID" id="113470666"/>
<feature type="domain" description="Dynein heavy chain tail" evidence="2">
    <location>
        <begin position="179"/>
        <end position="296"/>
    </location>
</feature>
<accession>A0A3Q0J9C5</accession>